<gene>
    <name evidence="3" type="ORF">AsAng_0014620</name>
</gene>
<dbReference type="AlphaFoldDB" id="A0A915YCX4"/>
<dbReference type="EMBL" id="AP026867">
    <property type="protein sequence ID" value="BDS10753.1"/>
    <property type="molecule type" value="Genomic_DNA"/>
</dbReference>
<dbReference type="InterPro" id="IPR049281">
    <property type="entry name" value="BVU_3817-like_C_sf"/>
</dbReference>
<protein>
    <submittedName>
        <fullName evidence="3">DUF5606 domain-containing protein</fullName>
    </submittedName>
</protein>
<dbReference type="Gene3D" id="2.30.30.730">
    <property type="match status" value="1"/>
</dbReference>
<dbReference type="Proteomes" id="UP001060919">
    <property type="component" value="Chromosome"/>
</dbReference>
<feature type="domain" description="DUF5606" evidence="1">
    <location>
        <begin position="3"/>
        <end position="49"/>
    </location>
</feature>
<dbReference type="InterPro" id="IPR049282">
    <property type="entry name" value="BVU_3817_N_sf"/>
</dbReference>
<dbReference type="KEGG" id="aup:AsAng_0014620"/>
<keyword evidence="4" id="KW-1185">Reference proteome</keyword>
<accession>A0A915YCX4</accession>
<evidence type="ECO:0000313" key="3">
    <source>
        <dbReference type="EMBL" id="BDS10753.1"/>
    </source>
</evidence>
<dbReference type="Pfam" id="PF18347">
    <property type="entry name" value="DUF5606"/>
    <property type="match status" value="1"/>
</dbReference>
<evidence type="ECO:0000313" key="4">
    <source>
        <dbReference type="Proteomes" id="UP001060919"/>
    </source>
</evidence>
<evidence type="ECO:0000259" key="2">
    <source>
        <dbReference type="Pfam" id="PF21186"/>
    </source>
</evidence>
<evidence type="ECO:0000259" key="1">
    <source>
        <dbReference type="Pfam" id="PF18347"/>
    </source>
</evidence>
<dbReference type="RefSeq" id="WP_264792022.1">
    <property type="nucleotide sequence ID" value="NZ_AP026867.1"/>
</dbReference>
<organism evidence="3 4">
    <name type="scientific">Aureispira anguillae</name>
    <dbReference type="NCBI Taxonomy" id="2864201"/>
    <lineage>
        <taxon>Bacteria</taxon>
        <taxon>Pseudomonadati</taxon>
        <taxon>Bacteroidota</taxon>
        <taxon>Saprospiria</taxon>
        <taxon>Saprospirales</taxon>
        <taxon>Saprospiraceae</taxon>
        <taxon>Aureispira</taxon>
    </lineage>
</organism>
<name>A0A915YCX4_9BACT</name>
<reference evidence="3" key="1">
    <citation type="submission" date="2022-09" db="EMBL/GenBank/DDBJ databases">
        <title>Aureispira anguillicida sp. nov., isolated from Leptocephalus of Japanese eel Anguilla japonica.</title>
        <authorList>
            <person name="Yuasa K."/>
            <person name="Mekata T."/>
            <person name="Ikunari K."/>
        </authorList>
    </citation>
    <scope>NUCLEOTIDE SEQUENCE</scope>
    <source>
        <strain evidence="3">EL160426</strain>
    </source>
</reference>
<proteinExistence type="predicted"/>
<dbReference type="InterPro" id="IPR041218">
    <property type="entry name" value="DUF5606"/>
</dbReference>
<feature type="domain" description="DUF6852" evidence="2">
    <location>
        <begin position="52"/>
        <end position="122"/>
    </location>
</feature>
<dbReference type="Pfam" id="PF21186">
    <property type="entry name" value="DUF6852"/>
    <property type="match status" value="1"/>
</dbReference>
<sequence length="151" mass="17211">MNLEKLVAVSGRSGIYKMAANRPNGLIIEDLDSGKKFFAPSRRHQFTPLESISIYTETEEATVELKTVFVNMLTQVETNPPVHTKASSTEIKDYFEGILPEYDRDKVLVSDIKKLIKWFNFLNSRNLLELPTEEELAAETEVVEETNVTEE</sequence>
<dbReference type="InterPro" id="IPR049280">
    <property type="entry name" value="DUF6852"/>
</dbReference>
<dbReference type="Gene3D" id="1.10.10.1650">
    <property type="match status" value="1"/>
</dbReference>